<gene>
    <name evidence="2" type="ORF">GCM10007320_28510</name>
</gene>
<dbReference type="PANTHER" id="PTHR40278:SF1">
    <property type="entry name" value="DNA UTILIZATION PROTEIN HOFN"/>
    <property type="match status" value="1"/>
</dbReference>
<dbReference type="EMBL" id="BMYK01000007">
    <property type="protein sequence ID" value="GHC84240.1"/>
    <property type="molecule type" value="Genomic_DNA"/>
</dbReference>
<dbReference type="InterPro" id="IPR007813">
    <property type="entry name" value="PilN"/>
</dbReference>
<protein>
    <recommendedName>
        <fullName evidence="4">Fimbrial assembly protein</fullName>
    </recommendedName>
</protein>
<evidence type="ECO:0000313" key="3">
    <source>
        <dbReference type="Proteomes" id="UP000626210"/>
    </source>
</evidence>
<dbReference type="RefSeq" id="WP_189687608.1">
    <property type="nucleotide sequence ID" value="NZ_BMYK01000007.1"/>
</dbReference>
<evidence type="ECO:0000256" key="1">
    <source>
        <dbReference type="SAM" id="Phobius"/>
    </source>
</evidence>
<proteinExistence type="predicted"/>
<accession>A0ABQ3G2T1</accession>
<keyword evidence="1" id="KW-0812">Transmembrane</keyword>
<feature type="transmembrane region" description="Helical" evidence="1">
    <location>
        <begin position="197"/>
        <end position="218"/>
    </location>
</feature>
<sequence length="365" mass="38385">MPSVSRDLRLFGLDLGALWAALRRPWEAAPGWPIVSWLAPDQPVRVVRADAPDAFWQGARGRMAQPPAGAPSTVAVALPQAMVLQRTVVLPRAAATEAAHALALQVQGWNPFPAQDLVWGWRRRSTAGGGIAADVALASRKQVASHLESLATRLESAAAVPEIWVAPDDGPPIVLPDYGEGRRAAAARRHWRLCRALLVLAVLLALLLALTPSLQLWLREAQAARAHAELAAQARPVLARREALVQAQEAMAAAAKLLDQRIDPLRVLELLTQALPDGTAVQSLRLQGDVVTLSGTTGDAASLMQGLGRQAGLRNVRAPAAATRQPGAAFESFTVSFQLDPAAFALASRGGPAPAAATAADGGGR</sequence>
<keyword evidence="3" id="KW-1185">Reference proteome</keyword>
<evidence type="ECO:0008006" key="4">
    <source>
        <dbReference type="Google" id="ProtNLM"/>
    </source>
</evidence>
<keyword evidence="1" id="KW-0472">Membrane</keyword>
<comment type="caution">
    <text evidence="2">The sequence shown here is derived from an EMBL/GenBank/DDBJ whole genome shotgun (WGS) entry which is preliminary data.</text>
</comment>
<dbReference type="Pfam" id="PF05137">
    <property type="entry name" value="PilN"/>
    <property type="match status" value="1"/>
</dbReference>
<dbReference type="PANTHER" id="PTHR40278">
    <property type="entry name" value="DNA UTILIZATION PROTEIN HOFN"/>
    <property type="match status" value="1"/>
</dbReference>
<evidence type="ECO:0000313" key="2">
    <source>
        <dbReference type="EMBL" id="GHC84240.1"/>
    </source>
</evidence>
<dbReference type="Proteomes" id="UP000626210">
    <property type="component" value="Unassembled WGS sequence"/>
</dbReference>
<organism evidence="2 3">
    <name type="scientific">Pseudorhodoferax aquiterrae</name>
    <dbReference type="NCBI Taxonomy" id="747304"/>
    <lineage>
        <taxon>Bacteria</taxon>
        <taxon>Pseudomonadati</taxon>
        <taxon>Pseudomonadota</taxon>
        <taxon>Betaproteobacteria</taxon>
        <taxon>Burkholderiales</taxon>
        <taxon>Comamonadaceae</taxon>
    </lineage>
</organism>
<dbReference type="InterPro" id="IPR052534">
    <property type="entry name" value="Extracell_DNA_Util/SecSys_Comp"/>
</dbReference>
<reference evidence="3" key="1">
    <citation type="journal article" date="2019" name="Int. J. Syst. Evol. Microbiol.">
        <title>The Global Catalogue of Microorganisms (GCM) 10K type strain sequencing project: providing services to taxonomists for standard genome sequencing and annotation.</title>
        <authorList>
            <consortium name="The Broad Institute Genomics Platform"/>
            <consortium name="The Broad Institute Genome Sequencing Center for Infectious Disease"/>
            <person name="Wu L."/>
            <person name="Ma J."/>
        </authorList>
    </citation>
    <scope>NUCLEOTIDE SEQUENCE [LARGE SCALE GENOMIC DNA]</scope>
    <source>
        <strain evidence="3">KCTC 23314</strain>
    </source>
</reference>
<keyword evidence="1" id="KW-1133">Transmembrane helix</keyword>
<name>A0ABQ3G2T1_9BURK</name>